<dbReference type="Proteomes" id="UP001055153">
    <property type="component" value="Unassembled WGS sequence"/>
</dbReference>
<protein>
    <recommendedName>
        <fullName evidence="5">Acid phosphatase</fullName>
    </recommendedName>
</protein>
<name>A0ABQ4S7B9_9HYPH</name>
<dbReference type="PANTHER" id="PTHR31284">
    <property type="entry name" value="ACID PHOSPHATASE-LIKE PROTEIN"/>
    <property type="match status" value="1"/>
</dbReference>
<evidence type="ECO:0000256" key="1">
    <source>
        <dbReference type="ARBA" id="ARBA00022729"/>
    </source>
</evidence>
<feature type="chain" id="PRO_5047165055" description="Acid phosphatase" evidence="2">
    <location>
        <begin position="28"/>
        <end position="244"/>
    </location>
</feature>
<feature type="signal peptide" evidence="2">
    <location>
        <begin position="1"/>
        <end position="27"/>
    </location>
</feature>
<dbReference type="InterPro" id="IPR036412">
    <property type="entry name" value="HAD-like_sf"/>
</dbReference>
<dbReference type="Pfam" id="PF03767">
    <property type="entry name" value="Acid_phosphat_B"/>
    <property type="match status" value="1"/>
</dbReference>
<evidence type="ECO:0008006" key="5">
    <source>
        <dbReference type="Google" id="ProtNLM"/>
    </source>
</evidence>
<sequence>MTPLVRSRAPAAAAWLLLAATAAPLHAQERPAGSATAALSEPANVGDAKRAAREYHASGRYARDLAAVTGQAGAWLTERARQVERPALVLDVDDTALSNWEVIQADDFGRVFGGPCEALPEGPCGWVNWDLLGRSPVLPATLALYTLARSQGIAVFFITGRDEPQRAATERNLTEVGYTAFVRLDMPAFGARYASAADFKAPRRAAIEAEGYRIIANVGDQPSDLAGGYAERTFLLPNPFYRIP</sequence>
<evidence type="ECO:0000256" key="2">
    <source>
        <dbReference type="SAM" id="SignalP"/>
    </source>
</evidence>
<gene>
    <name evidence="3" type="ORF">GMJLKIPL_0937</name>
</gene>
<accession>A0ABQ4S7B9</accession>
<evidence type="ECO:0000313" key="4">
    <source>
        <dbReference type="Proteomes" id="UP001055153"/>
    </source>
</evidence>
<dbReference type="Gene3D" id="3.40.50.1000">
    <property type="entry name" value="HAD superfamily/HAD-like"/>
    <property type="match status" value="1"/>
</dbReference>
<comment type="caution">
    <text evidence="3">The sequence shown here is derived from an EMBL/GenBank/DDBJ whole genome shotgun (WGS) entry which is preliminary data.</text>
</comment>
<reference evidence="3" key="1">
    <citation type="journal article" date="2021" name="Front. Microbiol.">
        <title>Comprehensive Comparative Genomics and Phenotyping of Methylobacterium Species.</title>
        <authorList>
            <person name="Alessa O."/>
            <person name="Ogura Y."/>
            <person name="Fujitani Y."/>
            <person name="Takami H."/>
            <person name="Hayashi T."/>
            <person name="Sahin N."/>
            <person name="Tani A."/>
        </authorList>
    </citation>
    <scope>NUCLEOTIDE SEQUENCE</scope>
    <source>
        <strain evidence="3">DSM 17168</strain>
    </source>
</reference>
<dbReference type="InterPro" id="IPR005519">
    <property type="entry name" value="Acid_phosphat_B-like"/>
</dbReference>
<organism evidence="3 4">
    <name type="scientific">Methylobacterium isbiliense</name>
    <dbReference type="NCBI Taxonomy" id="315478"/>
    <lineage>
        <taxon>Bacteria</taxon>
        <taxon>Pseudomonadati</taxon>
        <taxon>Pseudomonadota</taxon>
        <taxon>Alphaproteobacteria</taxon>
        <taxon>Hyphomicrobiales</taxon>
        <taxon>Methylobacteriaceae</taxon>
        <taxon>Methylobacterium</taxon>
    </lineage>
</organism>
<dbReference type="RefSeq" id="WP_238233913.1">
    <property type="nucleotide sequence ID" value="NZ_BPQQ01000010.1"/>
</dbReference>
<keyword evidence="4" id="KW-1185">Reference proteome</keyword>
<dbReference type="SUPFAM" id="SSF56784">
    <property type="entry name" value="HAD-like"/>
    <property type="match status" value="1"/>
</dbReference>
<dbReference type="EMBL" id="BPQQ01000010">
    <property type="protein sequence ID" value="GJD99024.1"/>
    <property type="molecule type" value="Genomic_DNA"/>
</dbReference>
<evidence type="ECO:0000313" key="3">
    <source>
        <dbReference type="EMBL" id="GJD99024.1"/>
    </source>
</evidence>
<keyword evidence="1 2" id="KW-0732">Signal</keyword>
<dbReference type="InterPro" id="IPR023214">
    <property type="entry name" value="HAD_sf"/>
</dbReference>
<proteinExistence type="predicted"/>
<reference evidence="3" key="2">
    <citation type="submission" date="2021-08" db="EMBL/GenBank/DDBJ databases">
        <authorList>
            <person name="Tani A."/>
            <person name="Ola A."/>
            <person name="Ogura Y."/>
            <person name="Katsura K."/>
            <person name="Hayashi T."/>
        </authorList>
    </citation>
    <scope>NUCLEOTIDE SEQUENCE</scope>
    <source>
        <strain evidence="3">DSM 17168</strain>
    </source>
</reference>
<dbReference type="PANTHER" id="PTHR31284:SF10">
    <property type="entry name" value="ACID PHOSPHATASE-LIKE PROTEIN"/>
    <property type="match status" value="1"/>
</dbReference>